<evidence type="ECO:0000313" key="1">
    <source>
        <dbReference type="EMBL" id="BAJ46816.1"/>
    </source>
</evidence>
<sequence>MPEGYRIDILITAAMIVVEMDELQNYQERVHAKNLEKFNVSKKRGYEAFMIQAVDVSRDTASIAEMIKDSYIRRMNSGQKACEHWLQ</sequence>
<dbReference type="BioCyc" id="CCAL311458:G131R-37-MONOMER"/>
<evidence type="ECO:0000313" key="2">
    <source>
        <dbReference type="EMBL" id="BAJ49903.1"/>
    </source>
</evidence>
<dbReference type="AlphaFoldDB" id="E6N3B0"/>
<evidence type="ECO:0000313" key="3">
    <source>
        <dbReference type="Proteomes" id="UP000008120"/>
    </source>
</evidence>
<name>E6N3B0_CALS0</name>
<reference evidence="1 3" key="1">
    <citation type="journal article" date="2005" name="Environ. Microbiol.">
        <title>Genetic and functional properties of uncultivated thermophilic crenarchaeotes from a subsurface gold mine as revealed by analysis of genome fragments.</title>
        <authorList>
            <person name="Nunoura T."/>
            <person name="Hirayama H."/>
            <person name="Takami H."/>
            <person name="Oida H."/>
            <person name="Nishi S."/>
            <person name="Shimamura S."/>
            <person name="Suzuki Y."/>
            <person name="Inagaki F."/>
            <person name="Takai K."/>
            <person name="Nealson K.H."/>
            <person name="Horikoshi K."/>
        </authorList>
    </citation>
    <scope>NUCLEOTIDE SEQUENCE [LARGE SCALE GENOMIC DNA]</scope>
</reference>
<dbReference type="EMBL" id="BA000048">
    <property type="protein sequence ID" value="BAJ49903.1"/>
    <property type="molecule type" value="Genomic_DNA"/>
</dbReference>
<organism evidence="1 3">
    <name type="scientific">Caldiarchaeum subterraneum</name>
    <dbReference type="NCBI Taxonomy" id="311458"/>
    <lineage>
        <taxon>Archaea</taxon>
        <taxon>Nitrososphaerota</taxon>
        <taxon>Candidatus Caldarchaeales</taxon>
        <taxon>Candidatus Caldarchaeaceae</taxon>
        <taxon>Candidatus Caldarchaeum</taxon>
    </lineage>
</organism>
<reference evidence="1 3" key="2">
    <citation type="journal article" date="2011" name="Nucleic Acids Res.">
        <title>Insights into the evolution of Archaea and eukaryotic protein modifier systems revealed by the genome of a novel archaeal group.</title>
        <authorList>
            <person name="Nunoura T."/>
            <person name="Takaki Y."/>
            <person name="Kakuta J."/>
            <person name="Nishi S."/>
            <person name="Sugahara J."/>
            <person name="Kazama H."/>
            <person name="Chee G."/>
            <person name="Hattori M."/>
            <person name="Kanai A."/>
            <person name="Atomi H."/>
            <person name="Takai K."/>
            <person name="Takami H."/>
        </authorList>
    </citation>
    <scope>NUCLEOTIDE SEQUENCE [LARGE SCALE GENOMIC DNA]</scope>
</reference>
<reference evidence="1" key="3">
    <citation type="journal article" date="2012" name="PLoS ONE">
        <title>A Deeply Branching Thermophilic Bacterium with an Ancient Acetyl-CoA Pathway Dominates a Subsurface Ecosystem.</title>
        <authorList>
            <person name="Takami H."/>
            <person name="Noguchi H."/>
            <person name="Takaki Y."/>
            <person name="Uchiyama I."/>
            <person name="Toyoda A."/>
            <person name="Nishi S."/>
            <person name="Chee G.-J."/>
            <person name="Arai W."/>
            <person name="Nunoura T."/>
            <person name="Itoh T."/>
            <person name="Hattori M."/>
            <person name="Takai K."/>
        </authorList>
    </citation>
    <scope>NUCLEOTIDE SEQUENCE</scope>
</reference>
<accession>E6N3B0</accession>
<dbReference type="Proteomes" id="UP000008120">
    <property type="component" value="Chromosome"/>
</dbReference>
<dbReference type="KEGG" id="csu:CSUB_C0038"/>
<proteinExistence type="predicted"/>
<dbReference type="EMBL" id="AP011723">
    <property type="protein sequence ID" value="BAJ46816.1"/>
    <property type="molecule type" value="Genomic_DNA"/>
</dbReference>
<evidence type="ECO:0008006" key="4">
    <source>
        <dbReference type="Google" id="ProtNLM"/>
    </source>
</evidence>
<gene>
    <name evidence="2" type="ORF">CSUB_C0038</name>
    <name evidence="1" type="ORF">HGMM_F29E04C22</name>
</gene>
<dbReference type="STRING" id="311458.CSUB_C0038"/>
<protein>
    <recommendedName>
        <fullName evidence="4">DUF559 domain-containing protein</fullName>
    </recommendedName>
</protein>